<evidence type="ECO:0000313" key="2">
    <source>
        <dbReference type="Proteomes" id="UP000829196"/>
    </source>
</evidence>
<keyword evidence="2" id="KW-1185">Reference proteome</keyword>
<comment type="caution">
    <text evidence="1">The sequence shown here is derived from an EMBL/GenBank/DDBJ whole genome shotgun (WGS) entry which is preliminary data.</text>
</comment>
<accession>A0A8T3AEV7</accession>
<organism evidence="1 2">
    <name type="scientific">Dendrobium nobile</name>
    <name type="common">Orchid</name>
    <dbReference type="NCBI Taxonomy" id="94219"/>
    <lineage>
        <taxon>Eukaryota</taxon>
        <taxon>Viridiplantae</taxon>
        <taxon>Streptophyta</taxon>
        <taxon>Embryophyta</taxon>
        <taxon>Tracheophyta</taxon>
        <taxon>Spermatophyta</taxon>
        <taxon>Magnoliopsida</taxon>
        <taxon>Liliopsida</taxon>
        <taxon>Asparagales</taxon>
        <taxon>Orchidaceae</taxon>
        <taxon>Epidendroideae</taxon>
        <taxon>Malaxideae</taxon>
        <taxon>Dendrobiinae</taxon>
        <taxon>Dendrobium</taxon>
    </lineage>
</organism>
<dbReference type="Proteomes" id="UP000829196">
    <property type="component" value="Unassembled WGS sequence"/>
</dbReference>
<protein>
    <submittedName>
        <fullName evidence="1">Uncharacterized protein</fullName>
    </submittedName>
</protein>
<name>A0A8T3AEV7_DENNO</name>
<dbReference type="AlphaFoldDB" id="A0A8T3AEV7"/>
<gene>
    <name evidence="1" type="ORF">KFK09_024831</name>
</gene>
<dbReference type="EMBL" id="JAGYWB010000017">
    <property type="protein sequence ID" value="KAI0494688.1"/>
    <property type="molecule type" value="Genomic_DNA"/>
</dbReference>
<sequence length="54" mass="6472">MIENARFIQGNKIERQIFIYRKKSKLILFGSQSKSQYKLNQKTAVEIFVDRNLH</sequence>
<reference evidence="1" key="1">
    <citation type="journal article" date="2022" name="Front. Genet.">
        <title>Chromosome-Scale Assembly of the Dendrobium nobile Genome Provides Insights Into the Molecular Mechanism of the Biosynthesis of the Medicinal Active Ingredient of Dendrobium.</title>
        <authorList>
            <person name="Xu Q."/>
            <person name="Niu S.-C."/>
            <person name="Li K.-L."/>
            <person name="Zheng P.-J."/>
            <person name="Zhang X.-J."/>
            <person name="Jia Y."/>
            <person name="Liu Y."/>
            <person name="Niu Y.-X."/>
            <person name="Yu L.-H."/>
            <person name="Chen D.-F."/>
            <person name="Zhang G.-Q."/>
        </authorList>
    </citation>
    <scope>NUCLEOTIDE SEQUENCE</scope>
    <source>
        <tissue evidence="1">Leaf</tissue>
    </source>
</reference>
<evidence type="ECO:0000313" key="1">
    <source>
        <dbReference type="EMBL" id="KAI0494688.1"/>
    </source>
</evidence>
<proteinExistence type="predicted"/>